<accession>A0A644ZI12</accession>
<keyword evidence="1" id="KW-0472">Membrane</keyword>
<organism evidence="2">
    <name type="scientific">bioreactor metagenome</name>
    <dbReference type="NCBI Taxonomy" id="1076179"/>
    <lineage>
        <taxon>unclassified sequences</taxon>
        <taxon>metagenomes</taxon>
        <taxon>ecological metagenomes</taxon>
    </lineage>
</organism>
<feature type="transmembrane region" description="Helical" evidence="1">
    <location>
        <begin position="66"/>
        <end position="92"/>
    </location>
</feature>
<dbReference type="AlphaFoldDB" id="A0A644ZI12"/>
<keyword evidence="1" id="KW-0812">Transmembrane</keyword>
<gene>
    <name evidence="2" type="ORF">SDC9_87103</name>
</gene>
<feature type="transmembrane region" description="Helical" evidence="1">
    <location>
        <begin position="159"/>
        <end position="176"/>
    </location>
</feature>
<reference evidence="2" key="1">
    <citation type="submission" date="2019-08" db="EMBL/GenBank/DDBJ databases">
        <authorList>
            <person name="Kucharzyk K."/>
            <person name="Murdoch R.W."/>
            <person name="Higgins S."/>
            <person name="Loffler F."/>
        </authorList>
    </citation>
    <scope>NUCLEOTIDE SEQUENCE</scope>
</reference>
<feature type="transmembrane region" description="Helical" evidence="1">
    <location>
        <begin position="37"/>
        <end position="60"/>
    </location>
</feature>
<proteinExistence type="predicted"/>
<sequence length="211" mass="24332">MKSDYFSTIEEFREFQPARVLILCSLKEILPTKGNRFGFIISIILAAGFATLVGCSINTMELLSRIAGIMLNVQLAIFGCVFAVYSILLAFLSDGYMKRLAKIRENDSTSFLKQSTTYYESVLFLYFINIGLTSVVNILTECLNPVFGLKTYFAFDTRYAILFLFVYFAFSFRIFYELKSTIFNTLVLFRASIAYRFIDYFKEDDQNDIKN</sequence>
<evidence type="ECO:0000313" key="2">
    <source>
        <dbReference type="EMBL" id="MPM40459.1"/>
    </source>
</evidence>
<name>A0A644ZI12_9ZZZZ</name>
<dbReference type="EMBL" id="VSSQ01009008">
    <property type="protein sequence ID" value="MPM40459.1"/>
    <property type="molecule type" value="Genomic_DNA"/>
</dbReference>
<keyword evidence="1" id="KW-1133">Transmembrane helix</keyword>
<protein>
    <submittedName>
        <fullName evidence="2">Uncharacterized protein</fullName>
    </submittedName>
</protein>
<evidence type="ECO:0000256" key="1">
    <source>
        <dbReference type="SAM" id="Phobius"/>
    </source>
</evidence>
<feature type="transmembrane region" description="Helical" evidence="1">
    <location>
        <begin position="118"/>
        <end position="139"/>
    </location>
</feature>
<comment type="caution">
    <text evidence="2">The sequence shown here is derived from an EMBL/GenBank/DDBJ whole genome shotgun (WGS) entry which is preliminary data.</text>
</comment>